<feature type="binding site" evidence="8">
    <location>
        <begin position="12"/>
        <end position="17"/>
    </location>
    <ligand>
        <name>ATP</name>
        <dbReference type="ChEBI" id="CHEBI:30616"/>
    </ligand>
</feature>
<dbReference type="Pfam" id="PF13500">
    <property type="entry name" value="AAA_26"/>
    <property type="match status" value="1"/>
</dbReference>
<name>A0A378JJ87_9GAMM</name>
<comment type="function">
    <text evidence="8">Catalyzes a mechanistically unusual reaction, the ATP-dependent insertion of CO2 between the N7 and N8 nitrogen atoms of 7,8-diaminopelargonic acid (DAPA, also called 7,8-diammoniononanoate) to form a ureido ring.</text>
</comment>
<feature type="binding site" evidence="8">
    <location>
        <position position="40"/>
    </location>
    <ligand>
        <name>substrate</name>
    </ligand>
</feature>
<feature type="binding site" evidence="8">
    <location>
        <begin position="113"/>
        <end position="116"/>
    </location>
    <ligand>
        <name>ATP</name>
        <dbReference type="ChEBI" id="CHEBI:30616"/>
    </ligand>
</feature>
<sequence length="223" mass="25130">MKHFFITGTDTDCGKTYVVCRLLAYYNQNFKAQALKPVASGCEKVNGHLISQDVERLQAYNNDSSLCINRWLFEPPVSPHLAALMANNEFDINEVAQFCQQKEYSHFDYLLIEGAGGLLVPLNTHQTWLDFLKLTGIPVILVVGMRLGCINHALLTDAVLKMNEIPSFGWIANCLDKEMLLLEENISTLKAKMHMPFIGRVPYNLTGGEDIEFANHILLNNLK</sequence>
<comment type="caution">
    <text evidence="8">Lacks conserved residue(s) required for the propagation of feature annotation.</text>
</comment>
<evidence type="ECO:0000256" key="7">
    <source>
        <dbReference type="ARBA" id="ARBA00022842"/>
    </source>
</evidence>
<proteinExistence type="inferred from homology"/>
<keyword evidence="4 8" id="KW-0547">Nucleotide-binding</keyword>
<dbReference type="GO" id="GO:0042803">
    <property type="term" value="F:protein homodimerization activity"/>
    <property type="evidence" value="ECO:0007669"/>
    <property type="project" value="UniProtKB-ARBA"/>
</dbReference>
<keyword evidence="5 8" id="KW-0093">Biotin biosynthesis</keyword>
<feature type="binding site" evidence="8">
    <location>
        <position position="16"/>
    </location>
    <ligand>
        <name>Mg(2+)</name>
        <dbReference type="ChEBI" id="CHEBI:18420"/>
    </ligand>
</feature>
<gene>
    <name evidence="8 9" type="primary">bioD</name>
    <name evidence="9" type="ORF">NCTC13316_01471</name>
</gene>
<dbReference type="RefSeq" id="WP_115331016.1">
    <property type="nucleotide sequence ID" value="NZ_CAAAHP010000001.1"/>
</dbReference>
<dbReference type="PIRSF" id="PIRSF006755">
    <property type="entry name" value="DTB_synth"/>
    <property type="match status" value="1"/>
</dbReference>
<dbReference type="CDD" id="cd03109">
    <property type="entry name" value="DTBS"/>
    <property type="match status" value="1"/>
</dbReference>
<evidence type="ECO:0000313" key="10">
    <source>
        <dbReference type="Proteomes" id="UP000254794"/>
    </source>
</evidence>
<evidence type="ECO:0000256" key="2">
    <source>
        <dbReference type="ARBA" id="ARBA00022598"/>
    </source>
</evidence>
<accession>A0A378JJ87</accession>
<dbReference type="NCBIfam" id="TIGR00347">
    <property type="entry name" value="bioD"/>
    <property type="match status" value="1"/>
</dbReference>
<feature type="binding site" evidence="8">
    <location>
        <position position="113"/>
    </location>
    <ligand>
        <name>Mg(2+)</name>
        <dbReference type="ChEBI" id="CHEBI:18420"/>
    </ligand>
</feature>
<evidence type="ECO:0000256" key="8">
    <source>
        <dbReference type="HAMAP-Rule" id="MF_00336"/>
    </source>
</evidence>
<comment type="similarity">
    <text evidence="8">Belongs to the dethiobiotin synthetase family.</text>
</comment>
<dbReference type="GO" id="GO:0009102">
    <property type="term" value="P:biotin biosynthetic process"/>
    <property type="evidence" value="ECO:0007669"/>
    <property type="project" value="UniProtKB-UniRule"/>
</dbReference>
<dbReference type="GO" id="GO:0005524">
    <property type="term" value="F:ATP binding"/>
    <property type="evidence" value="ECO:0007669"/>
    <property type="project" value="UniProtKB-UniRule"/>
</dbReference>
<keyword evidence="7 8" id="KW-0460">Magnesium</keyword>
<dbReference type="EMBL" id="UGOD01000001">
    <property type="protein sequence ID" value="STX51376.1"/>
    <property type="molecule type" value="Genomic_DNA"/>
</dbReference>
<dbReference type="InterPro" id="IPR027417">
    <property type="entry name" value="P-loop_NTPase"/>
</dbReference>
<organism evidence="9 10">
    <name type="scientific">Legionella busanensis</name>
    <dbReference type="NCBI Taxonomy" id="190655"/>
    <lineage>
        <taxon>Bacteria</taxon>
        <taxon>Pseudomonadati</taxon>
        <taxon>Pseudomonadota</taxon>
        <taxon>Gammaproteobacteria</taxon>
        <taxon>Legionellales</taxon>
        <taxon>Legionellaceae</taxon>
        <taxon>Legionella</taxon>
    </lineage>
</organism>
<dbReference type="InterPro" id="IPR004472">
    <property type="entry name" value="DTB_synth_BioD"/>
</dbReference>
<evidence type="ECO:0000256" key="1">
    <source>
        <dbReference type="ARBA" id="ARBA00022490"/>
    </source>
</evidence>
<evidence type="ECO:0000256" key="5">
    <source>
        <dbReference type="ARBA" id="ARBA00022756"/>
    </source>
</evidence>
<comment type="cofactor">
    <cofactor evidence="8">
        <name>Mg(2+)</name>
        <dbReference type="ChEBI" id="CHEBI:18420"/>
    </cofactor>
</comment>
<dbReference type="HAMAP" id="MF_00336">
    <property type="entry name" value="BioD"/>
    <property type="match status" value="1"/>
</dbReference>
<dbReference type="PANTHER" id="PTHR43210:SF5">
    <property type="entry name" value="DETHIOBIOTIN SYNTHETASE"/>
    <property type="match status" value="1"/>
</dbReference>
<feature type="active site" evidence="8">
    <location>
        <position position="36"/>
    </location>
</feature>
<keyword evidence="10" id="KW-1185">Reference proteome</keyword>
<dbReference type="PANTHER" id="PTHR43210">
    <property type="entry name" value="DETHIOBIOTIN SYNTHETASE"/>
    <property type="match status" value="1"/>
</dbReference>
<feature type="binding site" evidence="8">
    <location>
        <position position="53"/>
    </location>
    <ligand>
        <name>Mg(2+)</name>
        <dbReference type="ChEBI" id="CHEBI:18420"/>
    </ligand>
</feature>
<dbReference type="AlphaFoldDB" id="A0A378JJ87"/>
<reference evidence="9 10" key="1">
    <citation type="submission" date="2018-06" db="EMBL/GenBank/DDBJ databases">
        <authorList>
            <consortium name="Pathogen Informatics"/>
            <person name="Doyle S."/>
        </authorList>
    </citation>
    <scope>NUCLEOTIDE SEQUENCE [LARGE SCALE GENOMIC DNA]</scope>
    <source>
        <strain evidence="9 10">NCTC13316</strain>
    </source>
</reference>
<evidence type="ECO:0000313" key="9">
    <source>
        <dbReference type="EMBL" id="STX51376.1"/>
    </source>
</evidence>
<dbReference type="Gene3D" id="3.40.50.300">
    <property type="entry name" value="P-loop containing nucleotide triphosphate hydrolases"/>
    <property type="match status" value="1"/>
</dbReference>
<dbReference type="EC" id="6.3.3.3" evidence="8"/>
<protein>
    <recommendedName>
        <fullName evidence="8">ATP-dependent dethiobiotin synthetase BioD</fullName>
        <ecNumber evidence="8">6.3.3.3</ecNumber>
    </recommendedName>
    <alternativeName>
        <fullName evidence="8">DTB synthetase</fullName>
        <shortName evidence="8">DTBS</shortName>
    </alternativeName>
    <alternativeName>
        <fullName evidence="8">Dethiobiotin synthase</fullName>
    </alternativeName>
</protein>
<dbReference type="SUPFAM" id="SSF52540">
    <property type="entry name" value="P-loop containing nucleoside triphosphate hydrolases"/>
    <property type="match status" value="1"/>
</dbReference>
<dbReference type="OrthoDB" id="9802097at2"/>
<feature type="binding site" evidence="8">
    <location>
        <begin position="173"/>
        <end position="174"/>
    </location>
    <ligand>
        <name>ATP</name>
        <dbReference type="ChEBI" id="CHEBI:30616"/>
    </ligand>
</feature>
<keyword evidence="2 8" id="KW-0436">Ligase</keyword>
<dbReference type="FunFam" id="3.40.50.300:FF:000292">
    <property type="entry name" value="ATP-dependent dethiobiotin synthetase BioD"/>
    <property type="match status" value="1"/>
</dbReference>
<comment type="pathway">
    <text evidence="8">Cofactor biosynthesis; biotin biosynthesis; biotin from 7,8-diaminononanoate: step 1/2.</text>
</comment>
<dbReference type="UniPathway" id="UPA00078">
    <property type="reaction ID" value="UER00161"/>
</dbReference>
<evidence type="ECO:0000256" key="3">
    <source>
        <dbReference type="ARBA" id="ARBA00022723"/>
    </source>
</evidence>
<feature type="binding site" evidence="8">
    <location>
        <position position="204"/>
    </location>
    <ligand>
        <name>ATP</name>
        <dbReference type="ChEBI" id="CHEBI:30616"/>
    </ligand>
</feature>
<dbReference type="Proteomes" id="UP000254794">
    <property type="component" value="Unassembled WGS sequence"/>
</dbReference>
<keyword evidence="3 8" id="KW-0479">Metal-binding</keyword>
<comment type="catalytic activity">
    <reaction evidence="8">
        <text>(7R,8S)-7,8-diammoniononanoate + CO2 + ATP = (4R,5S)-dethiobiotin + ADP + phosphate + 3 H(+)</text>
        <dbReference type="Rhea" id="RHEA:15805"/>
        <dbReference type="ChEBI" id="CHEBI:15378"/>
        <dbReference type="ChEBI" id="CHEBI:16526"/>
        <dbReference type="ChEBI" id="CHEBI:30616"/>
        <dbReference type="ChEBI" id="CHEBI:43474"/>
        <dbReference type="ChEBI" id="CHEBI:149469"/>
        <dbReference type="ChEBI" id="CHEBI:149473"/>
        <dbReference type="ChEBI" id="CHEBI:456216"/>
        <dbReference type="EC" id="6.3.3.3"/>
    </reaction>
</comment>
<comment type="subunit">
    <text evidence="8">Homodimer.</text>
</comment>
<keyword evidence="6 8" id="KW-0067">ATP-binding</keyword>
<evidence type="ECO:0000256" key="4">
    <source>
        <dbReference type="ARBA" id="ARBA00022741"/>
    </source>
</evidence>
<dbReference type="GO" id="GO:0005829">
    <property type="term" value="C:cytosol"/>
    <property type="evidence" value="ECO:0007669"/>
    <property type="project" value="TreeGrafter"/>
</dbReference>
<comment type="subcellular location">
    <subcellularLocation>
        <location evidence="8">Cytoplasm</location>
    </subcellularLocation>
</comment>
<feature type="binding site" evidence="8">
    <location>
        <position position="53"/>
    </location>
    <ligand>
        <name>ATP</name>
        <dbReference type="ChEBI" id="CHEBI:30616"/>
    </ligand>
</feature>
<dbReference type="GO" id="GO:0004141">
    <property type="term" value="F:dethiobiotin synthase activity"/>
    <property type="evidence" value="ECO:0007669"/>
    <property type="project" value="UniProtKB-UniRule"/>
</dbReference>
<evidence type="ECO:0000256" key="6">
    <source>
        <dbReference type="ARBA" id="ARBA00022840"/>
    </source>
</evidence>
<dbReference type="GO" id="GO:0000287">
    <property type="term" value="F:magnesium ion binding"/>
    <property type="evidence" value="ECO:0007669"/>
    <property type="project" value="UniProtKB-UniRule"/>
</dbReference>
<keyword evidence="1 8" id="KW-0963">Cytoplasm</keyword>